<keyword evidence="6" id="KW-0457">Lysine biosynthesis</keyword>
<organism evidence="8 9">
    <name type="scientific">Pendulispora brunnea</name>
    <dbReference type="NCBI Taxonomy" id="2905690"/>
    <lineage>
        <taxon>Bacteria</taxon>
        <taxon>Pseudomonadati</taxon>
        <taxon>Myxococcota</taxon>
        <taxon>Myxococcia</taxon>
        <taxon>Myxococcales</taxon>
        <taxon>Sorangiineae</taxon>
        <taxon>Pendulisporaceae</taxon>
        <taxon>Pendulispora</taxon>
    </lineage>
</organism>
<dbReference type="SUPFAM" id="SSF50621">
    <property type="entry name" value="Alanine racemase C-terminal domain-like"/>
    <property type="match status" value="1"/>
</dbReference>
<dbReference type="RefSeq" id="WP_394846138.1">
    <property type="nucleotide sequence ID" value="NZ_CP089982.1"/>
</dbReference>
<comment type="cofactor">
    <cofactor evidence="1 6">
        <name>pyridoxal 5'-phosphate</name>
        <dbReference type="ChEBI" id="CHEBI:597326"/>
    </cofactor>
</comment>
<keyword evidence="3" id="KW-0663">Pyridoxal phosphate</keyword>
<dbReference type="NCBIfam" id="TIGR01048">
    <property type="entry name" value="lysA"/>
    <property type="match status" value="1"/>
</dbReference>
<dbReference type="EMBL" id="CP089982">
    <property type="protein sequence ID" value="WXA95533.1"/>
    <property type="molecule type" value="Genomic_DNA"/>
</dbReference>
<evidence type="ECO:0000256" key="2">
    <source>
        <dbReference type="ARBA" id="ARBA00022793"/>
    </source>
</evidence>
<dbReference type="InterPro" id="IPR000183">
    <property type="entry name" value="Orn/DAP/Arg_de-COase"/>
</dbReference>
<accession>A0ABZ2KA26</accession>
<proteinExistence type="predicted"/>
<dbReference type="PANTHER" id="PTHR43727:SF2">
    <property type="entry name" value="GROUP IV DECARBOXYLASE"/>
    <property type="match status" value="1"/>
</dbReference>
<dbReference type="GO" id="GO:0008836">
    <property type="term" value="F:diaminopimelate decarboxylase activity"/>
    <property type="evidence" value="ECO:0007669"/>
    <property type="project" value="UniProtKB-EC"/>
</dbReference>
<evidence type="ECO:0000313" key="9">
    <source>
        <dbReference type="Proteomes" id="UP001379533"/>
    </source>
</evidence>
<gene>
    <name evidence="8" type="primary">lysA</name>
    <name evidence="8" type="ORF">LZC95_01585</name>
</gene>
<evidence type="ECO:0000256" key="4">
    <source>
        <dbReference type="ARBA" id="ARBA00023239"/>
    </source>
</evidence>
<dbReference type="SUPFAM" id="SSF51419">
    <property type="entry name" value="PLP-binding barrel"/>
    <property type="match status" value="1"/>
</dbReference>
<name>A0ABZ2KA26_9BACT</name>
<dbReference type="PRINTS" id="PR01181">
    <property type="entry name" value="DAPDCRBXLASE"/>
</dbReference>
<dbReference type="CDD" id="cd06828">
    <property type="entry name" value="PLPDE_III_DapDC"/>
    <property type="match status" value="1"/>
</dbReference>
<keyword evidence="4 6" id="KW-0456">Lyase</keyword>
<reference evidence="8 9" key="1">
    <citation type="submission" date="2021-12" db="EMBL/GenBank/DDBJ databases">
        <title>Discovery of the Pendulisporaceae a myxobacterial family with distinct sporulation behavior and unique specialized metabolism.</title>
        <authorList>
            <person name="Garcia R."/>
            <person name="Popoff A."/>
            <person name="Bader C.D."/>
            <person name="Loehr J."/>
            <person name="Walesch S."/>
            <person name="Walt C."/>
            <person name="Boldt J."/>
            <person name="Bunk B."/>
            <person name="Haeckl F.J.F.P.J."/>
            <person name="Gunesch A.P."/>
            <person name="Birkelbach J."/>
            <person name="Nuebel U."/>
            <person name="Pietschmann T."/>
            <person name="Bach T."/>
            <person name="Mueller R."/>
        </authorList>
    </citation>
    <scope>NUCLEOTIDE SEQUENCE [LARGE SCALE GENOMIC DNA]</scope>
    <source>
        <strain evidence="8 9">MSr12523</strain>
    </source>
</reference>
<evidence type="ECO:0000313" key="8">
    <source>
        <dbReference type="EMBL" id="WXA95533.1"/>
    </source>
</evidence>
<dbReference type="Proteomes" id="UP001379533">
    <property type="component" value="Chromosome"/>
</dbReference>
<keyword evidence="2 6" id="KW-0210">Decarboxylase</keyword>
<dbReference type="Pfam" id="PF02784">
    <property type="entry name" value="Orn_Arg_deC_N"/>
    <property type="match status" value="1"/>
</dbReference>
<dbReference type="PRINTS" id="PR01179">
    <property type="entry name" value="ODADCRBXLASE"/>
</dbReference>
<dbReference type="EC" id="4.1.1.20" evidence="5 6"/>
<dbReference type="InterPro" id="IPR002986">
    <property type="entry name" value="DAP_deCOOHase_LysA"/>
</dbReference>
<protein>
    <recommendedName>
        <fullName evidence="5 6">Diaminopimelate decarboxylase</fullName>
        <ecNumber evidence="5 6">4.1.1.20</ecNumber>
    </recommendedName>
</protein>
<evidence type="ECO:0000259" key="7">
    <source>
        <dbReference type="Pfam" id="PF02784"/>
    </source>
</evidence>
<evidence type="ECO:0000256" key="3">
    <source>
        <dbReference type="ARBA" id="ARBA00022898"/>
    </source>
</evidence>
<comment type="pathway">
    <text evidence="6">Amino-acid biosynthesis; L-lysine biosynthesis via DAP pathway; L-lysine from DL-2,6-diaminopimelate: step 1/1.</text>
</comment>
<comment type="catalytic activity">
    <reaction evidence="6">
        <text>meso-2,6-diaminopimelate + H(+) = L-lysine + CO2</text>
        <dbReference type="Rhea" id="RHEA:15101"/>
        <dbReference type="ChEBI" id="CHEBI:15378"/>
        <dbReference type="ChEBI" id="CHEBI:16526"/>
        <dbReference type="ChEBI" id="CHEBI:32551"/>
        <dbReference type="ChEBI" id="CHEBI:57791"/>
        <dbReference type="EC" id="4.1.1.20"/>
    </reaction>
</comment>
<sequence>MIPNIIAPYLQEHHGVLHVGDHSVMDLRERFGSNLFVFSESQITENVRHLQRAYQAHYPRFRIMYASKACSNLEILRHMVSLDCGIDANSGGELFKARHIGVNPERVVYNGTSKSVDEVTQGVLAGIRAFNVDSISELKRIGDVARRLGLTANVMPRVIPGVLGGTVAGFETGHVGSKFGMPFEDLPEVARVLREYPCLKFRGFHCHVGSQVVRTEAFSSAMRNVVAEMVRFGRETGFMADTMNMGGGLPIPLVPEGTMPAHRDGSPLPEDVQALMRGTISIPDVAAETAAAWRAAGADPADFDVFIEPGRSVIGTAGILLSTIEARKTRPGGVDWLLSDCGFNTMPETLWYDWYYHVVAGNRAREAADTAFRLGGPLCDTGDSQHDETGRGRLPNVRWLPKNTRIGDCLVVLGTGAYCIEQQSNYNGRPRAAAVIVRSNGVVEWITRRETYEDLIARDFGARRAP</sequence>
<dbReference type="InterPro" id="IPR022644">
    <property type="entry name" value="De-COase2_N"/>
</dbReference>
<dbReference type="PANTHER" id="PTHR43727">
    <property type="entry name" value="DIAMINOPIMELATE DECARBOXYLASE"/>
    <property type="match status" value="1"/>
</dbReference>
<evidence type="ECO:0000256" key="5">
    <source>
        <dbReference type="NCBIfam" id="TIGR01048"/>
    </source>
</evidence>
<keyword evidence="6" id="KW-0028">Amino-acid biosynthesis</keyword>
<dbReference type="InterPro" id="IPR009006">
    <property type="entry name" value="Ala_racemase/Decarboxylase_C"/>
</dbReference>
<dbReference type="Gene3D" id="2.40.37.10">
    <property type="entry name" value="Lyase, Ornithine Decarboxylase, Chain A, domain 1"/>
    <property type="match status" value="1"/>
</dbReference>
<feature type="domain" description="Orn/DAP/Arg decarboxylase 2 N-terminal" evidence="7">
    <location>
        <begin position="46"/>
        <end position="313"/>
    </location>
</feature>
<evidence type="ECO:0000256" key="1">
    <source>
        <dbReference type="ARBA" id="ARBA00001933"/>
    </source>
</evidence>
<dbReference type="Gene3D" id="3.20.20.10">
    <property type="entry name" value="Alanine racemase"/>
    <property type="match status" value="1"/>
</dbReference>
<dbReference type="InterPro" id="IPR029066">
    <property type="entry name" value="PLP-binding_barrel"/>
</dbReference>
<keyword evidence="9" id="KW-1185">Reference proteome</keyword>
<evidence type="ECO:0000256" key="6">
    <source>
        <dbReference type="RuleBase" id="RU003738"/>
    </source>
</evidence>